<dbReference type="Pfam" id="PF00582">
    <property type="entry name" value="Usp"/>
    <property type="match status" value="1"/>
</dbReference>
<evidence type="ECO:0000313" key="3">
    <source>
        <dbReference type="EMBL" id="TXN37686.1"/>
    </source>
</evidence>
<dbReference type="InterPro" id="IPR014729">
    <property type="entry name" value="Rossmann-like_a/b/a_fold"/>
</dbReference>
<keyword evidence="4" id="KW-1185">Reference proteome</keyword>
<accession>A0A5C8V8I7</accession>
<dbReference type="PANTHER" id="PTHR46268">
    <property type="entry name" value="STRESS RESPONSE PROTEIN NHAX"/>
    <property type="match status" value="1"/>
</dbReference>
<evidence type="ECO:0000256" key="1">
    <source>
        <dbReference type="ARBA" id="ARBA00008791"/>
    </source>
</evidence>
<dbReference type="PANTHER" id="PTHR46268:SF6">
    <property type="entry name" value="UNIVERSAL STRESS PROTEIN UP12"/>
    <property type="match status" value="1"/>
</dbReference>
<feature type="domain" description="UspA" evidence="2">
    <location>
        <begin position="78"/>
        <end position="146"/>
    </location>
</feature>
<organism evidence="3 4">
    <name type="scientific">Flagellimonas hymeniacidonis</name>
    <dbReference type="NCBI Taxonomy" id="2603628"/>
    <lineage>
        <taxon>Bacteria</taxon>
        <taxon>Pseudomonadati</taxon>
        <taxon>Bacteroidota</taxon>
        <taxon>Flavobacteriia</taxon>
        <taxon>Flavobacteriales</taxon>
        <taxon>Flavobacteriaceae</taxon>
        <taxon>Flagellimonas</taxon>
    </lineage>
</organism>
<dbReference type="SUPFAM" id="SSF52402">
    <property type="entry name" value="Adenine nucleotide alpha hydrolases-like"/>
    <property type="match status" value="2"/>
</dbReference>
<proteinExistence type="inferred from homology"/>
<comment type="caution">
    <text evidence="3">The sequence shown here is derived from an EMBL/GenBank/DDBJ whole genome shotgun (WGS) entry which is preliminary data.</text>
</comment>
<protein>
    <submittedName>
        <fullName evidence="3">Universal stress protein</fullName>
    </submittedName>
</protein>
<dbReference type="CDD" id="cd00293">
    <property type="entry name" value="USP-like"/>
    <property type="match status" value="1"/>
</dbReference>
<reference evidence="3 4" key="1">
    <citation type="submission" date="2019-08" db="EMBL/GenBank/DDBJ databases">
        <title>Professor.</title>
        <authorList>
            <person name="Park J.S."/>
        </authorList>
    </citation>
    <scope>NUCLEOTIDE SEQUENCE [LARGE SCALE GENOMIC DNA]</scope>
    <source>
        <strain evidence="3 4">176CP5-101</strain>
    </source>
</reference>
<evidence type="ECO:0000259" key="2">
    <source>
        <dbReference type="Pfam" id="PF00582"/>
    </source>
</evidence>
<name>A0A5C8V8I7_9FLAO</name>
<dbReference type="Gene3D" id="3.40.50.620">
    <property type="entry name" value="HUPs"/>
    <property type="match status" value="2"/>
</dbReference>
<dbReference type="InterPro" id="IPR006016">
    <property type="entry name" value="UspA"/>
</dbReference>
<dbReference type="AlphaFoldDB" id="A0A5C8V8I7"/>
<comment type="similarity">
    <text evidence="1">Belongs to the universal stress protein A family.</text>
</comment>
<dbReference type="Proteomes" id="UP000321456">
    <property type="component" value="Unassembled WGS sequence"/>
</dbReference>
<gene>
    <name evidence="3" type="ORF">FVB32_05200</name>
</gene>
<dbReference type="EMBL" id="VRUR01000001">
    <property type="protein sequence ID" value="TXN37686.1"/>
    <property type="molecule type" value="Genomic_DNA"/>
</dbReference>
<dbReference type="RefSeq" id="WP_147741846.1">
    <property type="nucleotide sequence ID" value="NZ_VRUR01000001.1"/>
</dbReference>
<sequence>MTSAVPLFVHYVLYWRSIFKDVFLNQPFKTVLFGFAFSPSLKINVLETSRISHFLGAKLILLHVGSKTEKKARQIHEILSHIEHKDLEVSVQWKTGKPNQVLLDTCQNSAIDLLILGALQHENLYQFYVGSIARKLTRNVCCSVLLLIKPSEERVPCKHVVVNGLEDEETPFAISNAFYVSHALGAKQLTIVEEIRQKEIAVDIEDDKSLKRATILKERLKNREDSRVRKILKSIPKTYLNELKVKTQSIFGKRGYSIGHYAEVVRADLLVMNAPKKTGVLDRIFPHDIEYILSDLPTDLLIVRKRT</sequence>
<evidence type="ECO:0000313" key="4">
    <source>
        <dbReference type="Proteomes" id="UP000321456"/>
    </source>
</evidence>